<dbReference type="InterPro" id="IPR007536">
    <property type="entry name" value="16SrRNA_methylTrfase_J"/>
</dbReference>
<accession>A0A379LNW6</accession>
<dbReference type="AlphaFoldDB" id="A0A379LNW6"/>
<gene>
    <name evidence="1" type="primary">rsmJ</name>
    <name evidence="1" type="ORF">NCTC10526_01845</name>
</gene>
<dbReference type="Gene3D" id="3.40.50.150">
    <property type="entry name" value="Vaccinia Virus protein VP39"/>
    <property type="match status" value="1"/>
</dbReference>
<dbReference type="Proteomes" id="UP000254123">
    <property type="component" value="Unassembled WGS sequence"/>
</dbReference>
<dbReference type="CDD" id="cd02440">
    <property type="entry name" value="AdoMet_MTases"/>
    <property type="match status" value="1"/>
</dbReference>
<dbReference type="RefSeq" id="WP_028857924.1">
    <property type="nucleotide sequence ID" value="NZ_CAJHAQ010000001.1"/>
</dbReference>
<dbReference type="InterPro" id="IPR029063">
    <property type="entry name" value="SAM-dependent_MTases_sf"/>
</dbReference>
<proteinExistence type="predicted"/>
<dbReference type="PANTHER" id="PTHR36112">
    <property type="entry name" value="RIBOSOMAL RNA SMALL SUBUNIT METHYLTRANSFERASE J"/>
    <property type="match status" value="1"/>
</dbReference>
<dbReference type="PANTHER" id="PTHR36112:SF1">
    <property type="entry name" value="RIBOSOMAL RNA SMALL SUBUNIT METHYLTRANSFERASE J"/>
    <property type="match status" value="1"/>
</dbReference>
<dbReference type="GO" id="GO:0008990">
    <property type="term" value="F:rRNA (guanine-N2-)-methyltransferase activity"/>
    <property type="evidence" value="ECO:0007669"/>
    <property type="project" value="InterPro"/>
</dbReference>
<evidence type="ECO:0000313" key="2">
    <source>
        <dbReference type="Proteomes" id="UP000254123"/>
    </source>
</evidence>
<keyword evidence="2" id="KW-1185">Reference proteome</keyword>
<sequence>MSHTLDVANVNVPIVYSAAVEAEAVPVIQRLQQLIEVADLSLTLQVISIEQKLSQKVRQQLSDQYQTPLFIIDNKLQLSLLTHQISVAPDWKSLQRRVVSAGRKSEILLQACKLTDKSQVLDATAGFGHDSLILASTGAQVTLLERNPLMALLLMYEQQLMSQQANWQKLMARLKVECADSAKFMEALSVAAQDGQALNTSAYDVVYLDPMFPENSYENTATGKGAKVGKHMQALHHIAEPPDLEEEQKLLDLALNTVVPGGRVVVKRPAAAPLFAQSSPDESWHNDVLRFDAYFNLT</sequence>
<protein>
    <submittedName>
        <fullName evidence="1">Ribosomal RNA small subunit methyltransferase J</fullName>
        <ecNumber evidence="1">2.1.1.-</ecNumber>
    </submittedName>
</protein>
<dbReference type="EC" id="2.1.1.-" evidence="1"/>
<dbReference type="EMBL" id="UGVC01000001">
    <property type="protein sequence ID" value="SUD91482.1"/>
    <property type="molecule type" value="Genomic_DNA"/>
</dbReference>
<reference evidence="1 2" key="1">
    <citation type="submission" date="2018-06" db="EMBL/GenBank/DDBJ databases">
        <authorList>
            <consortium name="Pathogen Informatics"/>
            <person name="Doyle S."/>
        </authorList>
    </citation>
    <scope>NUCLEOTIDE SEQUENCE [LARGE SCALE GENOMIC DNA]</scope>
    <source>
        <strain evidence="1 2">NCTC10526</strain>
    </source>
</reference>
<keyword evidence="1" id="KW-0489">Methyltransferase</keyword>
<name>A0A379LNW6_9GAMM</name>
<dbReference type="STRING" id="1123034.GCA_000685805_00242"/>
<organism evidence="1 2">
    <name type="scientific">Psychrobacter phenylpyruvicus</name>
    <dbReference type="NCBI Taxonomy" id="29432"/>
    <lineage>
        <taxon>Bacteria</taxon>
        <taxon>Pseudomonadati</taxon>
        <taxon>Pseudomonadota</taxon>
        <taxon>Gammaproteobacteria</taxon>
        <taxon>Moraxellales</taxon>
        <taxon>Moraxellaceae</taxon>
        <taxon>Psychrobacter</taxon>
    </lineage>
</organism>
<dbReference type="SUPFAM" id="SSF53335">
    <property type="entry name" value="S-adenosyl-L-methionine-dependent methyltransferases"/>
    <property type="match status" value="1"/>
</dbReference>
<dbReference type="Pfam" id="PF04445">
    <property type="entry name" value="SAM_MT"/>
    <property type="match status" value="1"/>
</dbReference>
<keyword evidence="1" id="KW-0808">Transferase</keyword>
<evidence type="ECO:0000313" key="1">
    <source>
        <dbReference type="EMBL" id="SUD91482.1"/>
    </source>
</evidence>